<dbReference type="EMBL" id="JMIR01000002">
    <property type="protein sequence ID" value="KEO84962.1"/>
    <property type="molecule type" value="Genomic_DNA"/>
</dbReference>
<keyword evidence="3" id="KW-1185">Reference proteome</keyword>
<dbReference type="AlphaFoldDB" id="A0A074MGV8"/>
<dbReference type="Proteomes" id="UP000027931">
    <property type="component" value="Unassembled WGS sequence"/>
</dbReference>
<proteinExistence type="predicted"/>
<dbReference type="STRING" id="1157490.EL26_02890"/>
<protein>
    <recommendedName>
        <fullName evidence="4">Lipoprotein</fullName>
    </recommendedName>
</protein>
<dbReference type="PROSITE" id="PS51257">
    <property type="entry name" value="PROKAR_LIPOPROTEIN"/>
    <property type="match status" value="1"/>
</dbReference>
<gene>
    <name evidence="2" type="ORF">EL26_02890</name>
</gene>
<organism evidence="2 3">
    <name type="scientific">Tumebacillus flagellatus</name>
    <dbReference type="NCBI Taxonomy" id="1157490"/>
    <lineage>
        <taxon>Bacteria</taxon>
        <taxon>Bacillati</taxon>
        <taxon>Bacillota</taxon>
        <taxon>Bacilli</taxon>
        <taxon>Bacillales</taxon>
        <taxon>Alicyclobacillaceae</taxon>
        <taxon>Tumebacillus</taxon>
    </lineage>
</organism>
<accession>A0A074MGV8</accession>
<feature type="signal peptide" evidence="1">
    <location>
        <begin position="1"/>
        <end position="23"/>
    </location>
</feature>
<feature type="chain" id="PRO_5038396969" description="Lipoprotein" evidence="1">
    <location>
        <begin position="24"/>
        <end position="147"/>
    </location>
</feature>
<dbReference type="RefSeq" id="WP_038084167.1">
    <property type="nucleotide sequence ID" value="NZ_JMIR01000002.1"/>
</dbReference>
<name>A0A074MGV8_9BACL</name>
<evidence type="ECO:0000313" key="2">
    <source>
        <dbReference type="EMBL" id="KEO84962.1"/>
    </source>
</evidence>
<evidence type="ECO:0008006" key="4">
    <source>
        <dbReference type="Google" id="ProtNLM"/>
    </source>
</evidence>
<comment type="caution">
    <text evidence="2">The sequence shown here is derived from an EMBL/GenBank/DDBJ whole genome shotgun (WGS) entry which is preliminary data.</text>
</comment>
<sequence length="147" mass="16655">MRNGIRFLILAVLVASLTMVGCSSDKLLTDEEYVSKTKAELTEFMNVVKEGKSFHVDDYRTIQKPVEEQKRKLEKIQKNIEAIQPPPKYVDEHMQVRIVIDDFVKGDEALLKYAKSGSGSDLATANDYFQVGMNNMDEAPTFFTKAN</sequence>
<evidence type="ECO:0000256" key="1">
    <source>
        <dbReference type="SAM" id="SignalP"/>
    </source>
</evidence>
<keyword evidence="1" id="KW-0732">Signal</keyword>
<dbReference type="eggNOG" id="ENOG502ZCQC">
    <property type="taxonomic scope" value="Bacteria"/>
</dbReference>
<evidence type="ECO:0000313" key="3">
    <source>
        <dbReference type="Proteomes" id="UP000027931"/>
    </source>
</evidence>
<reference evidence="2 3" key="1">
    <citation type="journal article" date="2013" name="Int. J. Syst. Evol. Microbiol.">
        <title>Tumebacillus flagellatus sp. nov., an alpha-amylase/pullulanase-producing bacterium isolated from cassava wastewater.</title>
        <authorList>
            <person name="Wang Q."/>
            <person name="Xie N."/>
            <person name="Qin Y."/>
            <person name="Shen N."/>
            <person name="Zhu J."/>
            <person name="Mi H."/>
            <person name="Huang R."/>
        </authorList>
    </citation>
    <scope>NUCLEOTIDE SEQUENCE [LARGE SCALE GENOMIC DNA]</scope>
    <source>
        <strain evidence="2 3">GST4</strain>
    </source>
</reference>